<dbReference type="GO" id="GO:0016020">
    <property type="term" value="C:membrane"/>
    <property type="evidence" value="ECO:0007669"/>
    <property type="project" value="UniProtKB-SubCell"/>
</dbReference>
<accession>A0A0R2H2W6</accession>
<gene>
    <name evidence="4" type="ORF">IV50_GL000219</name>
</gene>
<dbReference type="PATRIC" id="fig|1629.5.peg.222"/>
<sequence length="384" mass="42687">MNYKKIGLVLIGLVGCGVVCGGLALKATTLTNGGSQSSTKKTQKQVTKVYRDQGNREVVPQDKLGHELEKQLQAVDYTGTALVVRHNKVILNRGYGTGENHKANTVETVYPLASLTKHLTGIVLQKQLQKHQLDGTTKLSKFYPNVPSAEQTSLHQLWTMTADLSDVPFTTKTMSEAGYINNVAERVTINHQSKPWFYTSTNYILLSGVARQLSGKSLMTLFKQEFQDKYHFLNVQEYKKSDHRTTGYNDQGHALAFQEQRFAREVGTGDVFATPWTMYCFLKDDFAGKILPQSALTELTTPPAGLFYAGGLYTSTDGQSYVGHGKMQGFEPTLFMDKNGQNAVILFSNRNDEARNKPLASRLFETIKAPETDEADDTTEESTN</sequence>
<dbReference type="PANTHER" id="PTHR46825">
    <property type="entry name" value="D-ALANYL-D-ALANINE-CARBOXYPEPTIDASE/ENDOPEPTIDASE AMPH"/>
    <property type="match status" value="1"/>
</dbReference>
<comment type="subcellular location">
    <subcellularLocation>
        <location evidence="1">Membrane</location>
    </subcellularLocation>
</comment>
<dbReference type="SUPFAM" id="SSF56601">
    <property type="entry name" value="beta-lactamase/transpeptidase-like"/>
    <property type="match status" value="1"/>
</dbReference>
<dbReference type="AlphaFoldDB" id="A0A0R2H2W6"/>
<dbReference type="PROSITE" id="PS51257">
    <property type="entry name" value="PROKAR_LIPOPROTEIN"/>
    <property type="match status" value="1"/>
</dbReference>
<evidence type="ECO:0000256" key="1">
    <source>
        <dbReference type="ARBA" id="ARBA00004370"/>
    </source>
</evidence>
<evidence type="ECO:0000313" key="4">
    <source>
        <dbReference type="EMBL" id="KRN46952.1"/>
    </source>
</evidence>
<reference evidence="4 5" key="1">
    <citation type="journal article" date="2015" name="Genome Announc.">
        <title>Expanding the biotechnology potential of lactobacilli through comparative genomics of 213 strains and associated genera.</title>
        <authorList>
            <person name="Sun Z."/>
            <person name="Harris H.M."/>
            <person name="McCann A."/>
            <person name="Guo C."/>
            <person name="Argimon S."/>
            <person name="Zhang W."/>
            <person name="Yang X."/>
            <person name="Jeffery I.B."/>
            <person name="Cooney J.C."/>
            <person name="Kagawa T.F."/>
            <person name="Liu W."/>
            <person name="Song Y."/>
            <person name="Salvetti E."/>
            <person name="Wrobel A."/>
            <person name="Rasinkangas P."/>
            <person name="Parkhill J."/>
            <person name="Rea M.C."/>
            <person name="O'Sullivan O."/>
            <person name="Ritari J."/>
            <person name="Douillard F.P."/>
            <person name="Paul Ross R."/>
            <person name="Yang R."/>
            <person name="Briner A.E."/>
            <person name="Felis G.E."/>
            <person name="de Vos W.M."/>
            <person name="Barrangou R."/>
            <person name="Klaenhammer T.R."/>
            <person name="Caufield P.W."/>
            <person name="Cui Y."/>
            <person name="Zhang H."/>
            <person name="O'Toole P.W."/>
        </authorList>
    </citation>
    <scope>NUCLEOTIDE SEQUENCE [LARGE SCALE GENOMIC DNA]</scope>
    <source>
        <strain evidence="4 5">DSM 20410</strain>
    </source>
</reference>
<dbReference type="Proteomes" id="UP000051992">
    <property type="component" value="Unassembled WGS sequence"/>
</dbReference>
<dbReference type="Gene3D" id="3.40.710.10">
    <property type="entry name" value="DD-peptidase/beta-lactamase superfamily"/>
    <property type="match status" value="1"/>
</dbReference>
<protein>
    <submittedName>
        <fullName evidence="4">Penicillin-binding protein</fullName>
    </submittedName>
</protein>
<feature type="domain" description="Beta-lactamase-related" evidence="3">
    <location>
        <begin position="80"/>
        <end position="357"/>
    </location>
</feature>
<dbReference type="PANTHER" id="PTHR46825:SF11">
    <property type="entry name" value="PENICILLIN-BINDING PROTEIN 4"/>
    <property type="match status" value="1"/>
</dbReference>
<dbReference type="InterPro" id="IPR050491">
    <property type="entry name" value="AmpC-like"/>
</dbReference>
<dbReference type="EMBL" id="JQBM01000001">
    <property type="protein sequence ID" value="KRN46952.1"/>
    <property type="molecule type" value="Genomic_DNA"/>
</dbReference>
<dbReference type="InterPro" id="IPR012338">
    <property type="entry name" value="Beta-lactam/transpept-like"/>
</dbReference>
<organism evidence="4 5">
    <name type="scientific">Weissella viridescens</name>
    <name type="common">Lactobacillus viridescens</name>
    <dbReference type="NCBI Taxonomy" id="1629"/>
    <lineage>
        <taxon>Bacteria</taxon>
        <taxon>Bacillati</taxon>
        <taxon>Bacillota</taxon>
        <taxon>Bacilli</taxon>
        <taxon>Lactobacillales</taxon>
        <taxon>Lactobacillaceae</taxon>
        <taxon>Weissella</taxon>
    </lineage>
</organism>
<keyword evidence="2" id="KW-0472">Membrane</keyword>
<evidence type="ECO:0000256" key="2">
    <source>
        <dbReference type="ARBA" id="ARBA00023136"/>
    </source>
</evidence>
<dbReference type="RefSeq" id="WP_057743818.1">
    <property type="nucleotide sequence ID" value="NZ_BJLU01000001.1"/>
</dbReference>
<proteinExistence type="predicted"/>
<keyword evidence="5" id="KW-1185">Reference proteome</keyword>
<evidence type="ECO:0000259" key="3">
    <source>
        <dbReference type="Pfam" id="PF00144"/>
    </source>
</evidence>
<comment type="caution">
    <text evidence="4">The sequence shown here is derived from an EMBL/GenBank/DDBJ whole genome shotgun (WGS) entry which is preliminary data.</text>
</comment>
<dbReference type="InterPro" id="IPR001466">
    <property type="entry name" value="Beta-lactam-related"/>
</dbReference>
<evidence type="ECO:0000313" key="5">
    <source>
        <dbReference type="Proteomes" id="UP000051992"/>
    </source>
</evidence>
<name>A0A0R2H2W6_WEIVI</name>
<dbReference type="Pfam" id="PF00144">
    <property type="entry name" value="Beta-lactamase"/>
    <property type="match status" value="1"/>
</dbReference>